<comment type="caution">
    <text evidence="1">The sequence shown here is derived from an EMBL/GenBank/DDBJ whole genome shotgun (WGS) entry which is preliminary data.</text>
</comment>
<accession>A0ACC3A1H4</accession>
<proteinExistence type="predicted"/>
<evidence type="ECO:0000313" key="1">
    <source>
        <dbReference type="EMBL" id="KAJ9653996.1"/>
    </source>
</evidence>
<dbReference type="Proteomes" id="UP001172386">
    <property type="component" value="Unassembled WGS sequence"/>
</dbReference>
<name>A0ACC3A1H4_9EURO</name>
<dbReference type="EMBL" id="JAPDRQ010000135">
    <property type="protein sequence ID" value="KAJ9653996.1"/>
    <property type="molecule type" value="Genomic_DNA"/>
</dbReference>
<evidence type="ECO:0000313" key="2">
    <source>
        <dbReference type="Proteomes" id="UP001172386"/>
    </source>
</evidence>
<gene>
    <name evidence="1" type="primary">TIM21</name>
    <name evidence="1" type="ORF">H2198_006915</name>
</gene>
<sequence>MTAIASKARAFQQACRAHATPSHPSKRALIDTCQRSYATQSSLGSGPRSPNNNIKSSRRAITVTSDDGRYQWNELSTGEKAARTTQQSFNFLLVTAGAVGTVCVAYLLYQELFAADSKTRQFNRAVDRIKADSKCRELLGPANRIKAYGEPSTSKWARARPLAHTVDIDRFGTTHFRMHFHVEGPEASGVVNIHMTKKSDEDELQYRLLSLSVPGHETIYLENTDASSPKRALGKMFGVQWR</sequence>
<protein>
    <submittedName>
        <fullName evidence="1">Mitochondrial import inner membrane translocase subunit tim21</fullName>
    </submittedName>
</protein>
<organism evidence="1 2">
    <name type="scientific">Neophaeococcomyces mojaviensis</name>
    <dbReference type="NCBI Taxonomy" id="3383035"/>
    <lineage>
        <taxon>Eukaryota</taxon>
        <taxon>Fungi</taxon>
        <taxon>Dikarya</taxon>
        <taxon>Ascomycota</taxon>
        <taxon>Pezizomycotina</taxon>
        <taxon>Eurotiomycetes</taxon>
        <taxon>Chaetothyriomycetidae</taxon>
        <taxon>Chaetothyriales</taxon>
        <taxon>Chaetothyriales incertae sedis</taxon>
        <taxon>Neophaeococcomyces</taxon>
    </lineage>
</organism>
<keyword evidence="2" id="KW-1185">Reference proteome</keyword>
<reference evidence="1" key="1">
    <citation type="submission" date="2022-10" db="EMBL/GenBank/DDBJ databases">
        <title>Culturing micro-colonial fungi from biological soil crusts in the Mojave desert and describing Neophaeococcomyces mojavensis, and introducing the new genera and species Taxawa tesnikishii.</title>
        <authorList>
            <person name="Kurbessoian T."/>
            <person name="Stajich J.E."/>
        </authorList>
    </citation>
    <scope>NUCLEOTIDE SEQUENCE</scope>
    <source>
        <strain evidence="1">JES_112</strain>
    </source>
</reference>